<comment type="caution">
    <text evidence="11">The sequence shown here is derived from an EMBL/GenBank/DDBJ whole genome shotgun (WGS) entry which is preliminary data.</text>
</comment>
<reference evidence="11" key="1">
    <citation type="submission" date="2023-02" db="EMBL/GenBank/DDBJ databases">
        <title>Identification and recombinant expression of a fungal hydrolase from Papiliotrema laurentii that hydrolyzes apple cutin and clears colloidal polyester polyurethane.</title>
        <authorList>
            <consortium name="DOE Joint Genome Institute"/>
            <person name="Roman V.A."/>
            <person name="Bojanowski C."/>
            <person name="Crable B.R."/>
            <person name="Wagner D.N."/>
            <person name="Hung C.S."/>
            <person name="Nadeau L.J."/>
            <person name="Schratz L."/>
            <person name="Haridas S."/>
            <person name="Pangilinan J."/>
            <person name="Lipzen A."/>
            <person name="Na H."/>
            <person name="Yan M."/>
            <person name="Ng V."/>
            <person name="Grigoriev I.V."/>
            <person name="Spatafora J.W."/>
            <person name="Barlow D."/>
            <person name="Biffinger J."/>
            <person name="Kelley-Loughnane N."/>
            <person name="Varaljay V.A."/>
            <person name="Crookes-Goodson W.J."/>
        </authorList>
    </citation>
    <scope>NUCLEOTIDE SEQUENCE</scope>
    <source>
        <strain evidence="11">5307AH</strain>
    </source>
</reference>
<accession>A0AAD9FLN6</accession>
<dbReference type="GO" id="GO:0010468">
    <property type="term" value="P:regulation of gene expression"/>
    <property type="evidence" value="ECO:0007669"/>
    <property type="project" value="TreeGrafter"/>
</dbReference>
<gene>
    <name evidence="11" type="ORF">DB88DRAFT_506839</name>
</gene>
<keyword evidence="4" id="KW-0863">Zinc-finger</keyword>
<dbReference type="GO" id="GO:0005634">
    <property type="term" value="C:nucleus"/>
    <property type="evidence" value="ECO:0007669"/>
    <property type="project" value="TreeGrafter"/>
</dbReference>
<evidence type="ECO:0000256" key="4">
    <source>
        <dbReference type="ARBA" id="ARBA00022771"/>
    </source>
</evidence>
<dbReference type="InterPro" id="IPR003347">
    <property type="entry name" value="JmjC_dom"/>
</dbReference>
<feature type="region of interest" description="Disordered" evidence="7">
    <location>
        <begin position="118"/>
        <end position="139"/>
    </location>
</feature>
<sequence length="823" mass="92338">MRGIPIFRPTLAEFADFEAYVTKTVPWGQYSGIVKIIPPTEWKQSLPAIPAQALADVRIRNPIQQNMLGQAGLFRATNVEKNKNRPLSVKEWFDKSRHAKFQGPGPKDVDMTLDRDSAAVRSRRAEEEKERKKKKEILREKRKAALVRKAERLAQQQAGKEGTAETHGEEVDMDNDQGSTVVAESIKEESNHVNVGGDEPPVPPLDPSTHHSPQSSADDSAKTPESNQIDPLDQVAAATEGIETDTLSPKTDTWYDHFDPATAWLPKDTVPEDYTPEACANLERKFWKTMGLGEPSWYGADLQGTLFPDPNTPWNVAHLPNLLNRLGRELPGVNRPYLYFGMWRAAFAWHVEDMDLFSINYIHFGAPKFWYAIPQGQAEQFERTITSYFPREASQCDQFLRHKAYVMSPTRLAKDGIHVNMLVHNQGEFVITYPRGYHAGWNMGFNCAESVNFALDSWVELGRRAKVCKCVSHSVRIDMNELLGETQAREQQEEKMRTEKELIEAFEAERVKGPKRPRPNHTDRPRKRTKVDPDVEGTVDTAMTSPAETPDGPSLPVAGMDKKRKTISLEKKPPRVPVVSRAAVSYPCVLCVNTSTQGLLDVFEPSDQVKHLSKSGDGVVRAHEVCANSIPETWISELEGGVGLKPVVAGVNEIGKARWSLKCQSCTDKKLAGMGAKIQCTKGKCPRAFHVTCARDDEQVVYRVWEVEELAEPAEGVDGAEPTKEKVQRIECLCPTHNPDIKEAKKAQAARELRERVFAILPGDSVKVKSSRGLFEVRMVRVLESEQTAEVQHENGQNSVVKWTDFDFRPAVVHKPVENEYGE</sequence>
<keyword evidence="12" id="KW-1185">Reference proteome</keyword>
<comment type="catalytic activity">
    <reaction evidence="6">
        <text>N(6),N(6),N(6)-trimethyl-L-lysyl(9)-[histone H3] + 2 2-oxoglutarate + 2 O2 = N(6)-methyl-L-lysyl(9)-[histone H3] + 2 formaldehyde + 2 succinate + 2 CO2</text>
        <dbReference type="Rhea" id="RHEA:60200"/>
        <dbReference type="Rhea" id="RHEA-COMP:15538"/>
        <dbReference type="Rhea" id="RHEA-COMP:15542"/>
        <dbReference type="ChEBI" id="CHEBI:15379"/>
        <dbReference type="ChEBI" id="CHEBI:16526"/>
        <dbReference type="ChEBI" id="CHEBI:16810"/>
        <dbReference type="ChEBI" id="CHEBI:16842"/>
        <dbReference type="ChEBI" id="CHEBI:30031"/>
        <dbReference type="ChEBI" id="CHEBI:61929"/>
        <dbReference type="ChEBI" id="CHEBI:61961"/>
        <dbReference type="EC" id="1.14.11.66"/>
    </reaction>
</comment>
<dbReference type="Pfam" id="PF02375">
    <property type="entry name" value="JmjN"/>
    <property type="match status" value="1"/>
</dbReference>
<name>A0AAD9FLN6_PAPLA</name>
<dbReference type="PROSITE" id="PS51805">
    <property type="entry name" value="EPHD"/>
    <property type="match status" value="1"/>
</dbReference>
<dbReference type="Pfam" id="PF13771">
    <property type="entry name" value="zf-HC5HC2H"/>
    <property type="match status" value="1"/>
</dbReference>
<dbReference type="Gene3D" id="2.60.120.650">
    <property type="entry name" value="Cupin"/>
    <property type="match status" value="2"/>
</dbReference>
<evidence type="ECO:0000259" key="10">
    <source>
        <dbReference type="PROSITE" id="PS51805"/>
    </source>
</evidence>
<evidence type="ECO:0000256" key="3">
    <source>
        <dbReference type="ARBA" id="ARBA00022723"/>
    </source>
</evidence>
<dbReference type="PANTHER" id="PTHR10694">
    <property type="entry name" value="LYSINE-SPECIFIC DEMETHYLASE"/>
    <property type="match status" value="1"/>
</dbReference>
<dbReference type="GO" id="GO:0000785">
    <property type="term" value="C:chromatin"/>
    <property type="evidence" value="ECO:0007669"/>
    <property type="project" value="TreeGrafter"/>
</dbReference>
<dbReference type="InterPro" id="IPR013083">
    <property type="entry name" value="Znf_RING/FYVE/PHD"/>
</dbReference>
<evidence type="ECO:0000256" key="6">
    <source>
        <dbReference type="ARBA" id="ARBA00049349"/>
    </source>
</evidence>
<evidence type="ECO:0000313" key="11">
    <source>
        <dbReference type="EMBL" id="KAK1920939.1"/>
    </source>
</evidence>
<feature type="domain" description="JmjC" evidence="9">
    <location>
        <begin position="308"/>
        <end position="470"/>
    </location>
</feature>
<dbReference type="PROSITE" id="PS51183">
    <property type="entry name" value="JMJN"/>
    <property type="match status" value="1"/>
</dbReference>
<feature type="compositionally biased region" description="Basic residues" evidence="7">
    <location>
        <begin position="513"/>
        <end position="529"/>
    </location>
</feature>
<feature type="domain" description="PHD-type" evidence="10">
    <location>
        <begin position="585"/>
        <end position="738"/>
    </location>
</feature>
<feature type="region of interest" description="Disordered" evidence="7">
    <location>
        <begin position="151"/>
        <end position="176"/>
    </location>
</feature>
<dbReference type="GO" id="GO:0140684">
    <property type="term" value="F:histone H3K9me2/H3K9me3 demethylase activity"/>
    <property type="evidence" value="ECO:0007669"/>
    <property type="project" value="UniProtKB-EC"/>
</dbReference>
<feature type="compositionally biased region" description="Basic and acidic residues" evidence="7">
    <location>
        <begin position="118"/>
        <end position="130"/>
    </location>
</feature>
<evidence type="ECO:0000256" key="1">
    <source>
        <dbReference type="ARBA" id="ARBA00009711"/>
    </source>
</evidence>
<dbReference type="CDD" id="cd15571">
    <property type="entry name" value="ePHD"/>
    <property type="match status" value="1"/>
</dbReference>
<evidence type="ECO:0000256" key="7">
    <source>
        <dbReference type="SAM" id="MobiDB-lite"/>
    </source>
</evidence>
<dbReference type="SMART" id="SM00558">
    <property type="entry name" value="JmjC"/>
    <property type="match status" value="1"/>
</dbReference>
<evidence type="ECO:0000259" key="8">
    <source>
        <dbReference type="PROSITE" id="PS51183"/>
    </source>
</evidence>
<dbReference type="EMBL" id="JAODAN010000012">
    <property type="protein sequence ID" value="KAK1920939.1"/>
    <property type="molecule type" value="Genomic_DNA"/>
</dbReference>
<dbReference type="PANTHER" id="PTHR10694:SF7">
    <property type="entry name" value="[HISTONE H3]-TRIMETHYL-L-LYSINE(9) DEMETHYLASE"/>
    <property type="match status" value="1"/>
</dbReference>
<keyword evidence="3" id="KW-0479">Metal-binding</keyword>
<keyword evidence="5" id="KW-0862">Zinc</keyword>
<dbReference type="PROSITE" id="PS51184">
    <property type="entry name" value="JMJC"/>
    <property type="match status" value="1"/>
</dbReference>
<dbReference type="Proteomes" id="UP001182556">
    <property type="component" value="Unassembled WGS sequence"/>
</dbReference>
<organism evidence="11 12">
    <name type="scientific">Papiliotrema laurentii</name>
    <name type="common">Cryptococcus laurentii</name>
    <dbReference type="NCBI Taxonomy" id="5418"/>
    <lineage>
        <taxon>Eukaryota</taxon>
        <taxon>Fungi</taxon>
        <taxon>Dikarya</taxon>
        <taxon>Basidiomycota</taxon>
        <taxon>Agaricomycotina</taxon>
        <taxon>Tremellomycetes</taxon>
        <taxon>Tremellales</taxon>
        <taxon>Rhynchogastremaceae</taxon>
        <taxon>Papiliotrema</taxon>
    </lineage>
</organism>
<dbReference type="Pfam" id="PF02373">
    <property type="entry name" value="JmjC"/>
    <property type="match status" value="1"/>
</dbReference>
<dbReference type="InterPro" id="IPR034732">
    <property type="entry name" value="EPHD"/>
</dbReference>
<dbReference type="Gene3D" id="3.30.40.10">
    <property type="entry name" value="Zinc/RING finger domain, C3HC4 (zinc finger)"/>
    <property type="match status" value="1"/>
</dbReference>
<dbReference type="GO" id="GO:0051864">
    <property type="term" value="F:histone H3K36 demethylase activity"/>
    <property type="evidence" value="ECO:0007669"/>
    <property type="project" value="TreeGrafter"/>
</dbReference>
<dbReference type="GO" id="GO:0008270">
    <property type="term" value="F:zinc ion binding"/>
    <property type="evidence" value="ECO:0007669"/>
    <property type="project" value="UniProtKB-KW"/>
</dbReference>
<comment type="similarity">
    <text evidence="1">Belongs to the JHDM3 histone demethylase family.</text>
</comment>
<dbReference type="InterPro" id="IPR003349">
    <property type="entry name" value="JmjN"/>
</dbReference>
<feature type="region of interest" description="Disordered" evidence="7">
    <location>
        <begin position="505"/>
        <end position="559"/>
    </location>
</feature>
<feature type="domain" description="JmjN" evidence="8">
    <location>
        <begin position="4"/>
        <end position="45"/>
    </location>
</feature>
<dbReference type="SUPFAM" id="SSF51197">
    <property type="entry name" value="Clavaminate synthase-like"/>
    <property type="match status" value="1"/>
</dbReference>
<proteinExistence type="inferred from homology"/>
<protein>
    <recommendedName>
        <fullName evidence="2">[histone H3]-trimethyl-L-lysine(9) demethylase</fullName>
        <ecNumber evidence="2">1.14.11.66</ecNumber>
    </recommendedName>
</protein>
<dbReference type="SMART" id="SM00545">
    <property type="entry name" value="JmjN"/>
    <property type="match status" value="1"/>
</dbReference>
<feature type="compositionally biased region" description="Polar residues" evidence="7">
    <location>
        <begin position="210"/>
        <end position="229"/>
    </location>
</feature>
<dbReference type="AlphaFoldDB" id="A0AAD9FLN6"/>
<evidence type="ECO:0000256" key="2">
    <source>
        <dbReference type="ARBA" id="ARBA00012900"/>
    </source>
</evidence>
<evidence type="ECO:0000259" key="9">
    <source>
        <dbReference type="PROSITE" id="PS51184"/>
    </source>
</evidence>
<feature type="region of interest" description="Disordered" evidence="7">
    <location>
        <begin position="191"/>
        <end position="229"/>
    </location>
</feature>
<evidence type="ECO:0000313" key="12">
    <source>
        <dbReference type="Proteomes" id="UP001182556"/>
    </source>
</evidence>
<dbReference type="EC" id="1.14.11.66" evidence="2"/>
<evidence type="ECO:0000256" key="5">
    <source>
        <dbReference type="ARBA" id="ARBA00022833"/>
    </source>
</evidence>